<evidence type="ECO:0000313" key="2">
    <source>
        <dbReference type="Proteomes" id="UP000447434"/>
    </source>
</evidence>
<dbReference type="Proteomes" id="UP000447434">
    <property type="component" value="Chromosome 11"/>
</dbReference>
<keyword evidence="2" id="KW-1185">Reference proteome</keyword>
<reference evidence="2" key="1">
    <citation type="journal article" date="2020" name="Nat. Commun.">
        <title>Genome sequence of the cluster root forming white lupin.</title>
        <authorList>
            <person name="Hufnagel B."/>
            <person name="Marques A."/>
            <person name="Soriano A."/>
            <person name="Marques L."/>
            <person name="Divol F."/>
            <person name="Doumas P."/>
            <person name="Sallet E."/>
            <person name="Mancinotti D."/>
            <person name="Carrere S."/>
            <person name="Marande W."/>
            <person name="Arribat S."/>
            <person name="Keller J."/>
            <person name="Huneau C."/>
            <person name="Blein T."/>
            <person name="Aime D."/>
            <person name="Laguerre M."/>
            <person name="Taylor J."/>
            <person name="Schubert V."/>
            <person name="Nelson M."/>
            <person name="Geu-Flores F."/>
            <person name="Crespi M."/>
            <person name="Gallardo-Guerrero K."/>
            <person name="Delaux P.-M."/>
            <person name="Salse J."/>
            <person name="Berges H."/>
            <person name="Guyot R."/>
            <person name="Gouzy J."/>
            <person name="Peret B."/>
        </authorList>
    </citation>
    <scope>NUCLEOTIDE SEQUENCE [LARGE SCALE GENOMIC DNA]</scope>
    <source>
        <strain evidence="2">cv. Amiga</strain>
    </source>
</reference>
<protein>
    <submittedName>
        <fullName evidence="1">Uncharacterized protein</fullName>
    </submittedName>
</protein>
<organism evidence="1 2">
    <name type="scientific">Lupinus albus</name>
    <name type="common">White lupine</name>
    <name type="synonym">Lupinus termis</name>
    <dbReference type="NCBI Taxonomy" id="3870"/>
    <lineage>
        <taxon>Eukaryota</taxon>
        <taxon>Viridiplantae</taxon>
        <taxon>Streptophyta</taxon>
        <taxon>Embryophyta</taxon>
        <taxon>Tracheophyta</taxon>
        <taxon>Spermatophyta</taxon>
        <taxon>Magnoliopsida</taxon>
        <taxon>eudicotyledons</taxon>
        <taxon>Gunneridae</taxon>
        <taxon>Pentapetalae</taxon>
        <taxon>rosids</taxon>
        <taxon>fabids</taxon>
        <taxon>Fabales</taxon>
        <taxon>Fabaceae</taxon>
        <taxon>Papilionoideae</taxon>
        <taxon>50 kb inversion clade</taxon>
        <taxon>genistoids sensu lato</taxon>
        <taxon>core genistoids</taxon>
        <taxon>Genisteae</taxon>
        <taxon>Lupinus</taxon>
    </lineage>
</organism>
<dbReference type="EMBL" id="WOCE01000011">
    <property type="protein sequence ID" value="KAE9604567.1"/>
    <property type="molecule type" value="Genomic_DNA"/>
</dbReference>
<dbReference type="AlphaFoldDB" id="A0A6A4PSG6"/>
<proteinExistence type="predicted"/>
<accession>A0A6A4PSG6</accession>
<comment type="caution">
    <text evidence="1">The sequence shown here is derived from an EMBL/GenBank/DDBJ whole genome shotgun (WGS) entry which is preliminary data.</text>
</comment>
<gene>
    <name evidence="1" type="ORF">Lalb_Chr11g0073201</name>
</gene>
<sequence>MHTVSGAIALYSSLCTISSDKPSLPNHVYVPTKPKNLLQNHPLYTPTNAKISIEFKEKILYLEIVGT</sequence>
<dbReference type="OrthoDB" id="10526705at2759"/>
<name>A0A6A4PSG6_LUPAL</name>
<evidence type="ECO:0000313" key="1">
    <source>
        <dbReference type="EMBL" id="KAE9604567.1"/>
    </source>
</evidence>